<evidence type="ECO:0000256" key="3">
    <source>
        <dbReference type="ARBA" id="ARBA00022679"/>
    </source>
</evidence>
<dbReference type="OrthoDB" id="9800276at2"/>
<evidence type="ECO:0000313" key="6">
    <source>
        <dbReference type="Proteomes" id="UP000256779"/>
    </source>
</evidence>
<comment type="similarity">
    <text evidence="1">Belongs to the glycosyltransferase 2 family.</text>
</comment>
<protein>
    <submittedName>
        <fullName evidence="5">Cellulose synthase/poly-beta-1,6-N-acetylglucosamine synthase-like glycosyltransferase</fullName>
    </submittedName>
</protein>
<comment type="caution">
    <text evidence="5">The sequence shown here is derived from an EMBL/GenBank/DDBJ whole genome shotgun (WGS) entry which is preliminary data.</text>
</comment>
<keyword evidence="2" id="KW-0328">Glycosyltransferase</keyword>
<keyword evidence="6" id="KW-1185">Reference proteome</keyword>
<evidence type="ECO:0000256" key="1">
    <source>
        <dbReference type="ARBA" id="ARBA00006739"/>
    </source>
</evidence>
<dbReference type="EMBL" id="QREG01000025">
    <property type="protein sequence ID" value="RED93370.1"/>
    <property type="molecule type" value="Genomic_DNA"/>
</dbReference>
<dbReference type="PANTHER" id="PTHR43630">
    <property type="entry name" value="POLY-BETA-1,6-N-ACETYL-D-GLUCOSAMINE SYNTHASE"/>
    <property type="match status" value="1"/>
</dbReference>
<sequence>MVVHFHEILFYVLIGAHIFLLAPVVWKVITYSMPSPSGIQPRVTVIVCAHNEAHHLPHLIPALLAQKYLQLEIILVLDRCTDASQKIVSTFSDPRLQTIAIEEVPHGIHPKKHGISQAIHKAAGEWVLLTDADCLPASDEWVNSFAIHMHKDVELILGAGAYYHNGTAIGALTGYETFQTAIHYFAAALSGNAYMGVGRNIAYKKEAFLASKGFAPHENVLGGDDDLLVQKLSTPSNTVVNFGHQSLTYSYPKRTLKGYLKQKTRHFSVGKHYQPQIKRNHMIRMSLHALVWLSWLYLICIFPAPERIIVLFGLLVLVKGLFFKKIAYKTGLPFQLRWFLLLDFCYAILLPLIGIRARFERTTRWK</sequence>
<evidence type="ECO:0000256" key="4">
    <source>
        <dbReference type="SAM" id="Phobius"/>
    </source>
</evidence>
<proteinExistence type="inferred from homology"/>
<organism evidence="5 6">
    <name type="scientific">Marinoscillum furvescens DSM 4134</name>
    <dbReference type="NCBI Taxonomy" id="1122208"/>
    <lineage>
        <taxon>Bacteria</taxon>
        <taxon>Pseudomonadati</taxon>
        <taxon>Bacteroidota</taxon>
        <taxon>Cytophagia</taxon>
        <taxon>Cytophagales</taxon>
        <taxon>Reichenbachiellaceae</taxon>
        <taxon>Marinoscillum</taxon>
    </lineage>
</organism>
<dbReference type="RefSeq" id="WP_115869907.1">
    <property type="nucleotide sequence ID" value="NZ_QREG01000025.1"/>
</dbReference>
<dbReference type="SUPFAM" id="SSF53448">
    <property type="entry name" value="Nucleotide-diphospho-sugar transferases"/>
    <property type="match status" value="1"/>
</dbReference>
<dbReference type="AlphaFoldDB" id="A0A3D9KX74"/>
<keyword evidence="3 5" id="KW-0808">Transferase</keyword>
<dbReference type="PANTHER" id="PTHR43630:SF1">
    <property type="entry name" value="POLY-BETA-1,6-N-ACETYL-D-GLUCOSAMINE SYNTHASE"/>
    <property type="match status" value="1"/>
</dbReference>
<evidence type="ECO:0000313" key="5">
    <source>
        <dbReference type="EMBL" id="RED93370.1"/>
    </source>
</evidence>
<gene>
    <name evidence="5" type="ORF">C7460_12515</name>
</gene>
<keyword evidence="4" id="KW-0472">Membrane</keyword>
<dbReference type="Proteomes" id="UP000256779">
    <property type="component" value="Unassembled WGS sequence"/>
</dbReference>
<feature type="transmembrane region" description="Helical" evidence="4">
    <location>
        <begin position="6"/>
        <end position="26"/>
    </location>
</feature>
<reference evidence="5 6" key="1">
    <citation type="submission" date="2018-07" db="EMBL/GenBank/DDBJ databases">
        <title>Genomic Encyclopedia of Type Strains, Phase IV (KMG-IV): sequencing the most valuable type-strain genomes for metagenomic binning, comparative biology and taxonomic classification.</title>
        <authorList>
            <person name="Goeker M."/>
        </authorList>
    </citation>
    <scope>NUCLEOTIDE SEQUENCE [LARGE SCALE GENOMIC DNA]</scope>
    <source>
        <strain evidence="5 6">DSM 4134</strain>
    </source>
</reference>
<feature type="transmembrane region" description="Helical" evidence="4">
    <location>
        <begin position="338"/>
        <end position="357"/>
    </location>
</feature>
<feature type="transmembrane region" description="Helical" evidence="4">
    <location>
        <begin position="289"/>
        <end position="318"/>
    </location>
</feature>
<dbReference type="Gene3D" id="3.90.550.10">
    <property type="entry name" value="Spore Coat Polysaccharide Biosynthesis Protein SpsA, Chain A"/>
    <property type="match status" value="1"/>
</dbReference>
<keyword evidence="4" id="KW-0812">Transmembrane</keyword>
<accession>A0A3D9KX74</accession>
<dbReference type="GO" id="GO:0016757">
    <property type="term" value="F:glycosyltransferase activity"/>
    <property type="evidence" value="ECO:0007669"/>
    <property type="project" value="UniProtKB-KW"/>
</dbReference>
<dbReference type="InterPro" id="IPR029044">
    <property type="entry name" value="Nucleotide-diphossugar_trans"/>
</dbReference>
<keyword evidence="4" id="KW-1133">Transmembrane helix</keyword>
<evidence type="ECO:0000256" key="2">
    <source>
        <dbReference type="ARBA" id="ARBA00022676"/>
    </source>
</evidence>
<name>A0A3D9KX74_MARFU</name>
<dbReference type="Pfam" id="PF13641">
    <property type="entry name" value="Glyco_tranf_2_3"/>
    <property type="match status" value="1"/>
</dbReference>